<gene>
    <name evidence="2" type="ORF">AZI86_11390</name>
</gene>
<keyword evidence="3" id="KW-1185">Reference proteome</keyword>
<dbReference type="AlphaFoldDB" id="A0A150WLB5"/>
<dbReference type="EMBL" id="LUKE01000002">
    <property type="protein sequence ID" value="KYG64801.1"/>
    <property type="molecule type" value="Genomic_DNA"/>
</dbReference>
<name>A0A150WLB5_BDEBC</name>
<evidence type="ECO:0000313" key="3">
    <source>
        <dbReference type="Proteomes" id="UP000075320"/>
    </source>
</evidence>
<dbReference type="Proteomes" id="UP000075320">
    <property type="component" value="Unassembled WGS sequence"/>
</dbReference>
<reference evidence="2 3" key="1">
    <citation type="submission" date="2016-03" db="EMBL/GenBank/DDBJ databases">
        <authorList>
            <person name="Ploux O."/>
        </authorList>
    </citation>
    <scope>NUCLEOTIDE SEQUENCE [LARGE SCALE GENOMIC DNA]</scope>
    <source>
        <strain evidence="2 3">R0</strain>
    </source>
</reference>
<dbReference type="NCBIfam" id="TIGR02147">
    <property type="entry name" value="Fsuc_second"/>
    <property type="match status" value="1"/>
</dbReference>
<feature type="domain" description="DUF4423" evidence="1">
    <location>
        <begin position="123"/>
        <end position="273"/>
    </location>
</feature>
<accession>A0A150WLB5</accession>
<organism evidence="2 3">
    <name type="scientific">Bdellovibrio bacteriovorus</name>
    <dbReference type="NCBI Taxonomy" id="959"/>
    <lineage>
        <taxon>Bacteria</taxon>
        <taxon>Pseudomonadati</taxon>
        <taxon>Bdellovibrionota</taxon>
        <taxon>Bdellovibrionia</taxon>
        <taxon>Bdellovibrionales</taxon>
        <taxon>Pseudobdellovibrionaceae</taxon>
        <taxon>Bdellovibrio</taxon>
    </lineage>
</organism>
<dbReference type="RefSeq" id="WP_061835312.1">
    <property type="nucleotide sequence ID" value="NZ_LUKE01000002.1"/>
</dbReference>
<dbReference type="InterPro" id="IPR025537">
    <property type="entry name" value="DUF4423"/>
</dbReference>
<dbReference type="InterPro" id="IPR011873">
    <property type="entry name" value="CHP02147"/>
</dbReference>
<sequence length="277" mass="32350">MKESTLKVPVVFDYLDVLAYLKAYYSFRKKNQKQFSYQTWSTELNFKSRSFLRMIVTGKKKVTPKLAESIAQNNFQTKAEKDYFHYLVKHSQSASARERDLYAQKMIELIRKQTRSEVIKDSDDFISHPILPRMLSLFSYKDFEPTATNFARVLNINIADTLVALELLQRMGLAKNEGDRWLSHVVTFKVPDNFGSFNLTKFHEKSLAEAMKAFELPTEVRRYKSLLLPMDTEGLKKYFELLDNFSAEQMSRFNSATCQGKRVFQANFNIYPVTETL</sequence>
<evidence type="ECO:0000259" key="1">
    <source>
        <dbReference type="Pfam" id="PF14394"/>
    </source>
</evidence>
<comment type="caution">
    <text evidence="2">The sequence shown here is derived from an EMBL/GenBank/DDBJ whole genome shotgun (WGS) entry which is preliminary data.</text>
</comment>
<protein>
    <recommendedName>
        <fullName evidence="1">DUF4423 domain-containing protein</fullName>
    </recommendedName>
</protein>
<dbReference type="OrthoDB" id="5291078at2"/>
<evidence type="ECO:0000313" key="2">
    <source>
        <dbReference type="EMBL" id="KYG64801.1"/>
    </source>
</evidence>
<dbReference type="Pfam" id="PF14394">
    <property type="entry name" value="DUF4423"/>
    <property type="match status" value="1"/>
</dbReference>
<proteinExistence type="predicted"/>